<reference evidence="3" key="2">
    <citation type="submission" date="2023-11" db="UniProtKB">
        <authorList>
            <consortium name="WormBaseParasite"/>
        </authorList>
    </citation>
    <scope>IDENTIFICATION</scope>
</reference>
<sequence length="328" mass="37163">MIYEIDDLEENLNLQRKMQTLKCTQNYRVRLILQIVDISKMASVTVANLHVKCRNSPYPRTSDIQRYPVPDDKVSWSVSWSEYHPVAYTAPGISKKPWADPDNHDEKYKAIQFNKIDGILDRTSFMGQYKFSTNGLPLNPRGRTGITGRGVLGRWGPNHAADPIVTRWKLDNSGSRCLNKTTGRPILQFVSIRRKDSGQWAIPGGMVDAGENYTSTLKREFSEEALNSTTASSKELEAIVKRVDDAFHHGVEIYKGYVDDPRNTDNAWMETVAVNFHDDIGNCLALFPLTAGDDAEAVRWTDISSDLQLYASHHDFIKLVAELRNAQW</sequence>
<proteinExistence type="predicted"/>
<dbReference type="PANTHER" id="PTHR13030:SF8">
    <property type="entry name" value="ADP-RIBOSE PYROPHOSPHATASE, MITOCHONDRIAL"/>
    <property type="match status" value="1"/>
</dbReference>
<dbReference type="Proteomes" id="UP000050792">
    <property type="component" value="Unassembled WGS sequence"/>
</dbReference>
<dbReference type="Gene3D" id="3.90.79.10">
    <property type="entry name" value="Nucleoside Triphosphate Pyrophosphohydrolase"/>
    <property type="match status" value="1"/>
</dbReference>
<organism evidence="2 3">
    <name type="scientific">Schistosoma rodhaini</name>
    <dbReference type="NCBI Taxonomy" id="6188"/>
    <lineage>
        <taxon>Eukaryota</taxon>
        <taxon>Metazoa</taxon>
        <taxon>Spiralia</taxon>
        <taxon>Lophotrochozoa</taxon>
        <taxon>Platyhelminthes</taxon>
        <taxon>Trematoda</taxon>
        <taxon>Digenea</taxon>
        <taxon>Strigeidida</taxon>
        <taxon>Schistosomatoidea</taxon>
        <taxon>Schistosomatidae</taxon>
        <taxon>Schistosoma</taxon>
    </lineage>
</organism>
<protein>
    <recommendedName>
        <fullName evidence="1">Nudix hydrolase domain-containing protein</fullName>
    </recommendedName>
</protein>
<dbReference type="InterPro" id="IPR039989">
    <property type="entry name" value="NUDT9"/>
</dbReference>
<evidence type="ECO:0000313" key="3">
    <source>
        <dbReference type="WBParaSite" id="SRDH1_69800.1"/>
    </source>
</evidence>
<dbReference type="CDD" id="cd03670">
    <property type="entry name" value="NUDIX_ADPRase_Nudt9"/>
    <property type="match status" value="1"/>
</dbReference>
<name>A0AA85G076_9TREM</name>
<dbReference type="FunFam" id="3.90.79.10:FF:000021">
    <property type="entry name" value="ADP-ribose pyrophosphatase, mitochondrial isoform X1"/>
    <property type="match status" value="1"/>
</dbReference>
<dbReference type="InterPro" id="IPR015797">
    <property type="entry name" value="NUDIX_hydrolase-like_dom_sf"/>
</dbReference>
<dbReference type="PANTHER" id="PTHR13030">
    <property type="entry name" value="NUDIX HYDROLASE"/>
    <property type="match status" value="1"/>
</dbReference>
<dbReference type="SUPFAM" id="SSF55811">
    <property type="entry name" value="Nudix"/>
    <property type="match status" value="1"/>
</dbReference>
<evidence type="ECO:0000313" key="2">
    <source>
        <dbReference type="Proteomes" id="UP000050792"/>
    </source>
</evidence>
<dbReference type="AlphaFoldDB" id="A0AA85G076"/>
<evidence type="ECO:0000259" key="1">
    <source>
        <dbReference type="PROSITE" id="PS51462"/>
    </source>
</evidence>
<dbReference type="WBParaSite" id="SRDH1_69800.1">
    <property type="protein sequence ID" value="SRDH1_69800.1"/>
    <property type="gene ID" value="SRDH1_69800"/>
</dbReference>
<dbReference type="PROSITE" id="PS51462">
    <property type="entry name" value="NUDIX"/>
    <property type="match status" value="1"/>
</dbReference>
<dbReference type="GO" id="GO:0047631">
    <property type="term" value="F:ADP-ribose diphosphatase activity"/>
    <property type="evidence" value="ECO:0007669"/>
    <property type="project" value="InterPro"/>
</dbReference>
<dbReference type="Pfam" id="PF25969">
    <property type="entry name" value="NUDT9_N"/>
    <property type="match status" value="1"/>
</dbReference>
<keyword evidence="2" id="KW-1185">Reference proteome</keyword>
<dbReference type="InterPro" id="IPR000086">
    <property type="entry name" value="NUDIX_hydrolase_dom"/>
</dbReference>
<dbReference type="Pfam" id="PF00293">
    <property type="entry name" value="NUDIX"/>
    <property type="match status" value="1"/>
</dbReference>
<reference evidence="2" key="1">
    <citation type="submission" date="2022-06" db="EMBL/GenBank/DDBJ databases">
        <authorList>
            <person name="Berger JAMES D."/>
            <person name="Berger JAMES D."/>
        </authorList>
    </citation>
    <scope>NUCLEOTIDE SEQUENCE [LARGE SCALE GENOMIC DNA]</scope>
</reference>
<feature type="domain" description="Nudix hydrolase" evidence="1">
    <location>
        <begin position="168"/>
        <end position="323"/>
    </location>
</feature>
<accession>A0AA85G076</accession>